<feature type="domain" description="Glycosyl transferase family 1" evidence="1">
    <location>
        <begin position="193"/>
        <end position="357"/>
    </location>
</feature>
<evidence type="ECO:0000313" key="3">
    <source>
        <dbReference type="EMBL" id="SIN89297.1"/>
    </source>
</evidence>
<accession>A0A1N6F249</accession>
<keyword evidence="3" id="KW-0808">Transferase</keyword>
<protein>
    <submittedName>
        <fullName evidence="3">1,2-diacylglycerol 3-alpha-glucosyltransferase</fullName>
    </submittedName>
</protein>
<dbReference type="STRING" id="28230.SAMN05878443_0346"/>
<dbReference type="AlphaFoldDB" id="A0A1N6F249"/>
<dbReference type="Gene3D" id="3.40.50.2000">
    <property type="entry name" value="Glycogen Phosphorylase B"/>
    <property type="match status" value="2"/>
</dbReference>
<dbReference type="InterPro" id="IPR028098">
    <property type="entry name" value="Glyco_trans_4-like_N"/>
</dbReference>
<dbReference type="RefSeq" id="WP_034546878.1">
    <property type="nucleotide sequence ID" value="NZ_FSRN01000001.1"/>
</dbReference>
<gene>
    <name evidence="3" type="ORF">SAMN05878443_0346</name>
</gene>
<evidence type="ECO:0000259" key="2">
    <source>
        <dbReference type="Pfam" id="PF13439"/>
    </source>
</evidence>
<reference evidence="4" key="1">
    <citation type="submission" date="2016-11" db="EMBL/GenBank/DDBJ databases">
        <authorList>
            <person name="Varghese N."/>
            <person name="Submissions S."/>
        </authorList>
    </citation>
    <scope>NUCLEOTIDE SEQUENCE [LARGE SCALE GENOMIC DNA]</scope>
    <source>
        <strain evidence="4">313</strain>
    </source>
</reference>
<dbReference type="SUPFAM" id="SSF53756">
    <property type="entry name" value="UDP-Glycosyltransferase/glycogen phosphorylase"/>
    <property type="match status" value="1"/>
</dbReference>
<dbReference type="PANTHER" id="PTHR45947:SF3">
    <property type="entry name" value="SULFOQUINOVOSYL TRANSFERASE SQD2"/>
    <property type="match status" value="1"/>
</dbReference>
<dbReference type="eggNOG" id="COG0438">
    <property type="taxonomic scope" value="Bacteria"/>
</dbReference>
<feature type="domain" description="Glycosyltransferase subfamily 4-like N-terminal" evidence="2">
    <location>
        <begin position="14"/>
        <end position="183"/>
    </location>
</feature>
<dbReference type="OrthoDB" id="9802525at2"/>
<dbReference type="Pfam" id="PF13439">
    <property type="entry name" value="Glyco_transf_4"/>
    <property type="match status" value="1"/>
</dbReference>
<name>A0A1N6F249_9LACT</name>
<dbReference type="InterPro" id="IPR001296">
    <property type="entry name" value="Glyco_trans_1"/>
</dbReference>
<dbReference type="Pfam" id="PF00534">
    <property type="entry name" value="Glycos_transf_1"/>
    <property type="match status" value="1"/>
</dbReference>
<dbReference type="GO" id="GO:0016758">
    <property type="term" value="F:hexosyltransferase activity"/>
    <property type="evidence" value="ECO:0007669"/>
    <property type="project" value="TreeGrafter"/>
</dbReference>
<dbReference type="PANTHER" id="PTHR45947">
    <property type="entry name" value="SULFOQUINOVOSYL TRANSFERASE SQD2"/>
    <property type="match status" value="1"/>
</dbReference>
<dbReference type="CDD" id="cd03817">
    <property type="entry name" value="GT4_UGDG-like"/>
    <property type="match status" value="1"/>
</dbReference>
<proteinExistence type="predicted"/>
<organism evidence="3 4">
    <name type="scientific">Carnobacterium alterfunditum</name>
    <dbReference type="NCBI Taxonomy" id="28230"/>
    <lineage>
        <taxon>Bacteria</taxon>
        <taxon>Bacillati</taxon>
        <taxon>Bacillota</taxon>
        <taxon>Bacilli</taxon>
        <taxon>Lactobacillales</taxon>
        <taxon>Carnobacteriaceae</taxon>
        <taxon>Carnobacterium</taxon>
    </lineage>
</organism>
<dbReference type="EMBL" id="FSRN01000001">
    <property type="protein sequence ID" value="SIN89297.1"/>
    <property type="molecule type" value="Genomic_DNA"/>
</dbReference>
<dbReference type="InterPro" id="IPR050194">
    <property type="entry name" value="Glycosyltransferase_grp1"/>
</dbReference>
<evidence type="ECO:0000259" key="1">
    <source>
        <dbReference type="Pfam" id="PF00534"/>
    </source>
</evidence>
<keyword evidence="4" id="KW-1185">Reference proteome</keyword>
<evidence type="ECO:0000313" key="4">
    <source>
        <dbReference type="Proteomes" id="UP000184758"/>
    </source>
</evidence>
<dbReference type="Proteomes" id="UP000184758">
    <property type="component" value="Unassembled WGS sequence"/>
</dbReference>
<sequence>MKILITTDQYVPAINGVVTSIVNLQNGLQKLGHEVRILTLSGNRKSSYKDGVIYIGSTGVGKIYPNARLAFSVDEEYIQELVNWYPDIIHSQCEFSTFFMAQQIAKEVDVPIIHTYHTLYEDYTHYFSPNKKWGKKMVAIFTKQVLSHSECVIAPTDKVRSLLVDYGVKQQIQVVPTGIDLERFKIQLDDIEKERLRSKLGIPSNDRVLIYVGRLAKEKNLEEILLFFSQLNRQNITLLIVGDGPHRAALEERVIDLGISKHVIFTGMICSQEVSSYYQLGDLFVSASNSETQGLTYIEALANGIPALCRKDQCLENVIVDGVNGWEYQSFEQFREKLDDILEKEGLQKRLSKNAREIVKGNCSSNEFAKRVEQIYQTTINHHH</sequence>